<dbReference type="PANTHER" id="PTHR14196:SF0">
    <property type="entry name" value="PROTEIN BOWEL"/>
    <property type="match status" value="1"/>
</dbReference>
<feature type="domain" description="C2H2-type" evidence="11">
    <location>
        <begin position="93"/>
        <end position="120"/>
    </location>
</feature>
<keyword evidence="6" id="KW-0805">Transcription regulation</keyword>
<dbReference type="Gene3D" id="3.30.160.60">
    <property type="entry name" value="Classic Zinc Finger"/>
    <property type="match status" value="2"/>
</dbReference>
<proteinExistence type="predicted"/>
<evidence type="ECO:0000256" key="6">
    <source>
        <dbReference type="ARBA" id="ARBA00023015"/>
    </source>
</evidence>
<keyword evidence="3" id="KW-0677">Repeat</keyword>
<dbReference type="SMART" id="SM00355">
    <property type="entry name" value="ZnF_C2H2"/>
    <property type="match status" value="2"/>
</dbReference>
<dbReference type="FunFam" id="3.30.160.60:FF:002343">
    <property type="entry name" value="Zinc finger protein 33A"/>
    <property type="match status" value="1"/>
</dbReference>
<gene>
    <name evidence="12" type="ORF">LARSCL_LOCUS7346</name>
</gene>
<evidence type="ECO:0000256" key="9">
    <source>
        <dbReference type="PROSITE-ProRule" id="PRU00042"/>
    </source>
</evidence>
<evidence type="ECO:0000256" key="1">
    <source>
        <dbReference type="ARBA" id="ARBA00004123"/>
    </source>
</evidence>
<dbReference type="GO" id="GO:0008270">
    <property type="term" value="F:zinc ion binding"/>
    <property type="evidence" value="ECO:0007669"/>
    <property type="project" value="UniProtKB-KW"/>
</dbReference>
<keyword evidence="10" id="KW-0732">Signal</keyword>
<keyword evidence="8" id="KW-0539">Nucleus</keyword>
<dbReference type="PROSITE" id="PS00028">
    <property type="entry name" value="ZINC_FINGER_C2H2_1"/>
    <property type="match status" value="1"/>
</dbReference>
<dbReference type="SUPFAM" id="SSF57667">
    <property type="entry name" value="beta-beta-alpha zinc fingers"/>
    <property type="match status" value="1"/>
</dbReference>
<keyword evidence="13" id="KW-1185">Reference proteome</keyword>
<dbReference type="PROSITE" id="PS51257">
    <property type="entry name" value="PROKAR_LIPOPROTEIN"/>
    <property type="match status" value="1"/>
</dbReference>
<keyword evidence="7" id="KW-0804">Transcription</keyword>
<evidence type="ECO:0000313" key="13">
    <source>
        <dbReference type="Proteomes" id="UP001497382"/>
    </source>
</evidence>
<dbReference type="GO" id="GO:0005634">
    <property type="term" value="C:nucleus"/>
    <property type="evidence" value="ECO:0007669"/>
    <property type="project" value="UniProtKB-SubCell"/>
</dbReference>
<sequence>MSRHFLGTVVLSCSCVSASVPVSTSVSAIIASVSVNEKSPVPANSVSVPVSKESLVSATVASVVMEAESAEDKENNDCQALYLTQMIGGHPLYCCVVCQYHTNLTGNIQRHVRTHTGERPFPCPECGQRFRRKEHVQRHLIVHIAQKF</sequence>
<dbReference type="PROSITE" id="PS50157">
    <property type="entry name" value="ZINC_FINGER_C2H2_2"/>
    <property type="match status" value="2"/>
</dbReference>
<feature type="domain" description="C2H2-type" evidence="11">
    <location>
        <begin position="121"/>
        <end position="148"/>
    </location>
</feature>
<comment type="subcellular location">
    <subcellularLocation>
        <location evidence="1">Nucleus</location>
    </subcellularLocation>
</comment>
<evidence type="ECO:0000256" key="4">
    <source>
        <dbReference type="ARBA" id="ARBA00022771"/>
    </source>
</evidence>
<keyword evidence="4 9" id="KW-0863">Zinc-finger</keyword>
<dbReference type="InterPro" id="IPR050717">
    <property type="entry name" value="C2H2-ZF_Transcription_Reg"/>
</dbReference>
<dbReference type="Proteomes" id="UP001497382">
    <property type="component" value="Unassembled WGS sequence"/>
</dbReference>
<evidence type="ECO:0000256" key="2">
    <source>
        <dbReference type="ARBA" id="ARBA00022723"/>
    </source>
</evidence>
<evidence type="ECO:0000256" key="7">
    <source>
        <dbReference type="ARBA" id="ARBA00023163"/>
    </source>
</evidence>
<evidence type="ECO:0000256" key="3">
    <source>
        <dbReference type="ARBA" id="ARBA00022737"/>
    </source>
</evidence>
<dbReference type="GO" id="GO:0000977">
    <property type="term" value="F:RNA polymerase II transcription regulatory region sequence-specific DNA binding"/>
    <property type="evidence" value="ECO:0007669"/>
    <property type="project" value="TreeGrafter"/>
</dbReference>
<protein>
    <recommendedName>
        <fullName evidence="11">C2H2-type domain-containing protein</fullName>
    </recommendedName>
</protein>
<comment type="caution">
    <text evidence="12">The sequence shown here is derived from an EMBL/GenBank/DDBJ whole genome shotgun (WGS) entry which is preliminary data.</text>
</comment>
<keyword evidence="2" id="KW-0479">Metal-binding</keyword>
<evidence type="ECO:0000256" key="10">
    <source>
        <dbReference type="SAM" id="SignalP"/>
    </source>
</evidence>
<feature type="chain" id="PRO_5043393535" description="C2H2-type domain-containing protein" evidence="10">
    <location>
        <begin position="19"/>
        <end position="148"/>
    </location>
</feature>
<dbReference type="InterPro" id="IPR036236">
    <property type="entry name" value="Znf_C2H2_sf"/>
</dbReference>
<dbReference type="PANTHER" id="PTHR14196">
    <property type="entry name" value="ODD-SKIPPED - RELATED"/>
    <property type="match status" value="1"/>
</dbReference>
<feature type="signal peptide" evidence="10">
    <location>
        <begin position="1"/>
        <end position="18"/>
    </location>
</feature>
<organism evidence="12 13">
    <name type="scientific">Larinioides sclopetarius</name>
    <dbReference type="NCBI Taxonomy" id="280406"/>
    <lineage>
        <taxon>Eukaryota</taxon>
        <taxon>Metazoa</taxon>
        <taxon>Ecdysozoa</taxon>
        <taxon>Arthropoda</taxon>
        <taxon>Chelicerata</taxon>
        <taxon>Arachnida</taxon>
        <taxon>Araneae</taxon>
        <taxon>Araneomorphae</taxon>
        <taxon>Entelegynae</taxon>
        <taxon>Araneoidea</taxon>
        <taxon>Araneidae</taxon>
        <taxon>Larinioides</taxon>
    </lineage>
</organism>
<evidence type="ECO:0000259" key="11">
    <source>
        <dbReference type="PROSITE" id="PS50157"/>
    </source>
</evidence>
<accession>A0AAV1ZUK3</accession>
<dbReference type="Pfam" id="PF00096">
    <property type="entry name" value="zf-C2H2"/>
    <property type="match status" value="1"/>
</dbReference>
<evidence type="ECO:0000313" key="12">
    <source>
        <dbReference type="EMBL" id="CAL1274207.1"/>
    </source>
</evidence>
<evidence type="ECO:0000256" key="8">
    <source>
        <dbReference type="ARBA" id="ARBA00023242"/>
    </source>
</evidence>
<dbReference type="AlphaFoldDB" id="A0AAV1ZUK3"/>
<keyword evidence="5" id="KW-0862">Zinc</keyword>
<dbReference type="GO" id="GO:0000981">
    <property type="term" value="F:DNA-binding transcription factor activity, RNA polymerase II-specific"/>
    <property type="evidence" value="ECO:0007669"/>
    <property type="project" value="TreeGrafter"/>
</dbReference>
<dbReference type="InterPro" id="IPR013087">
    <property type="entry name" value="Znf_C2H2_type"/>
</dbReference>
<evidence type="ECO:0000256" key="5">
    <source>
        <dbReference type="ARBA" id="ARBA00022833"/>
    </source>
</evidence>
<dbReference type="EMBL" id="CAXIEN010000075">
    <property type="protein sequence ID" value="CAL1274207.1"/>
    <property type="molecule type" value="Genomic_DNA"/>
</dbReference>
<reference evidence="12 13" key="1">
    <citation type="submission" date="2024-04" db="EMBL/GenBank/DDBJ databases">
        <authorList>
            <person name="Rising A."/>
            <person name="Reimegard J."/>
            <person name="Sonavane S."/>
            <person name="Akerstrom W."/>
            <person name="Nylinder S."/>
            <person name="Hedman E."/>
            <person name="Kallberg Y."/>
        </authorList>
    </citation>
    <scope>NUCLEOTIDE SEQUENCE [LARGE SCALE GENOMIC DNA]</scope>
</reference>
<name>A0AAV1ZUK3_9ARAC</name>